<sequence>MKKSLSVASPRLQRMMLQLQKYDLDVQHISGKEVPISDLHSRQPVTDSFESEGLDLHVHTVMQLITVTDRKFNFYPKQQRMTLRCKR</sequence>
<dbReference type="EMBL" id="JAIWYP010000003">
    <property type="protein sequence ID" value="KAH3849352.1"/>
    <property type="molecule type" value="Genomic_DNA"/>
</dbReference>
<gene>
    <name evidence="1" type="ORF">DPMN_091751</name>
</gene>
<comment type="caution">
    <text evidence="1">The sequence shown here is derived from an EMBL/GenBank/DDBJ whole genome shotgun (WGS) entry which is preliminary data.</text>
</comment>
<dbReference type="AlphaFoldDB" id="A0A9D4L027"/>
<proteinExistence type="predicted"/>
<protein>
    <submittedName>
        <fullName evidence="1">Uncharacterized protein</fullName>
    </submittedName>
</protein>
<keyword evidence="2" id="KW-1185">Reference proteome</keyword>
<dbReference type="Proteomes" id="UP000828390">
    <property type="component" value="Unassembled WGS sequence"/>
</dbReference>
<reference evidence="1" key="1">
    <citation type="journal article" date="2019" name="bioRxiv">
        <title>The Genome of the Zebra Mussel, Dreissena polymorpha: A Resource for Invasive Species Research.</title>
        <authorList>
            <person name="McCartney M.A."/>
            <person name="Auch B."/>
            <person name="Kono T."/>
            <person name="Mallez S."/>
            <person name="Zhang Y."/>
            <person name="Obille A."/>
            <person name="Becker A."/>
            <person name="Abrahante J.E."/>
            <person name="Garbe J."/>
            <person name="Badalamenti J.P."/>
            <person name="Herman A."/>
            <person name="Mangelson H."/>
            <person name="Liachko I."/>
            <person name="Sullivan S."/>
            <person name="Sone E.D."/>
            <person name="Koren S."/>
            <person name="Silverstein K.A.T."/>
            <person name="Beckman K.B."/>
            <person name="Gohl D.M."/>
        </authorList>
    </citation>
    <scope>NUCLEOTIDE SEQUENCE</scope>
    <source>
        <strain evidence="1">Duluth1</strain>
        <tissue evidence="1">Whole animal</tissue>
    </source>
</reference>
<organism evidence="1 2">
    <name type="scientific">Dreissena polymorpha</name>
    <name type="common">Zebra mussel</name>
    <name type="synonym">Mytilus polymorpha</name>
    <dbReference type="NCBI Taxonomy" id="45954"/>
    <lineage>
        <taxon>Eukaryota</taxon>
        <taxon>Metazoa</taxon>
        <taxon>Spiralia</taxon>
        <taxon>Lophotrochozoa</taxon>
        <taxon>Mollusca</taxon>
        <taxon>Bivalvia</taxon>
        <taxon>Autobranchia</taxon>
        <taxon>Heteroconchia</taxon>
        <taxon>Euheterodonta</taxon>
        <taxon>Imparidentia</taxon>
        <taxon>Neoheterodontei</taxon>
        <taxon>Myida</taxon>
        <taxon>Dreissenoidea</taxon>
        <taxon>Dreissenidae</taxon>
        <taxon>Dreissena</taxon>
    </lineage>
</organism>
<evidence type="ECO:0000313" key="1">
    <source>
        <dbReference type="EMBL" id="KAH3849352.1"/>
    </source>
</evidence>
<accession>A0A9D4L027</accession>
<evidence type="ECO:0000313" key="2">
    <source>
        <dbReference type="Proteomes" id="UP000828390"/>
    </source>
</evidence>
<reference evidence="1" key="2">
    <citation type="submission" date="2020-11" db="EMBL/GenBank/DDBJ databases">
        <authorList>
            <person name="McCartney M.A."/>
            <person name="Auch B."/>
            <person name="Kono T."/>
            <person name="Mallez S."/>
            <person name="Becker A."/>
            <person name="Gohl D.M."/>
            <person name="Silverstein K.A.T."/>
            <person name="Koren S."/>
            <person name="Bechman K.B."/>
            <person name="Herman A."/>
            <person name="Abrahante J.E."/>
            <person name="Garbe J."/>
        </authorList>
    </citation>
    <scope>NUCLEOTIDE SEQUENCE</scope>
    <source>
        <strain evidence="1">Duluth1</strain>
        <tissue evidence="1">Whole animal</tissue>
    </source>
</reference>
<name>A0A9D4L027_DREPO</name>